<dbReference type="PANTHER" id="PTHR12352">
    <property type="entry name" value="SECRETED MODULAR CALCIUM-BINDING PROTEIN"/>
    <property type="match status" value="1"/>
</dbReference>
<dbReference type="Gene3D" id="4.10.800.10">
    <property type="entry name" value="Thyroglobulin type-1"/>
    <property type="match status" value="1"/>
</dbReference>
<keyword evidence="4 5" id="KW-1015">Disulfide bond</keyword>
<keyword evidence="2" id="KW-0964">Secreted</keyword>
<protein>
    <recommendedName>
        <fullName evidence="7">Thyroglobulin type-1 domain-containing protein</fullName>
    </recommendedName>
</protein>
<keyword evidence="6" id="KW-0732">Signal</keyword>
<reference evidence="8" key="1">
    <citation type="submission" date="2025-05" db="UniProtKB">
        <authorList>
            <consortium name="Ensembl"/>
        </authorList>
    </citation>
    <scope>IDENTIFICATION</scope>
</reference>
<dbReference type="PANTHER" id="PTHR12352:SF3">
    <property type="entry name" value="NIDOGEN-2"/>
    <property type="match status" value="1"/>
</dbReference>
<evidence type="ECO:0000256" key="3">
    <source>
        <dbReference type="ARBA" id="ARBA00022737"/>
    </source>
</evidence>
<evidence type="ECO:0000256" key="1">
    <source>
        <dbReference type="ARBA" id="ARBA00004613"/>
    </source>
</evidence>
<dbReference type="PROSITE" id="PS51162">
    <property type="entry name" value="THYROGLOBULIN_1_2"/>
    <property type="match status" value="1"/>
</dbReference>
<evidence type="ECO:0000256" key="6">
    <source>
        <dbReference type="SAM" id="SignalP"/>
    </source>
</evidence>
<evidence type="ECO:0000256" key="4">
    <source>
        <dbReference type="ARBA" id="ARBA00023157"/>
    </source>
</evidence>
<name>A0A674AJJ2_SALTR</name>
<dbReference type="Pfam" id="PF00086">
    <property type="entry name" value="Thyroglobulin_1"/>
    <property type="match status" value="1"/>
</dbReference>
<proteinExistence type="predicted"/>
<dbReference type="Ensembl" id="ENSSTUT00000062691.1">
    <property type="protein sequence ID" value="ENSSTUP00000059573.1"/>
    <property type="gene ID" value="ENSSTUG00000025659.1"/>
</dbReference>
<dbReference type="GO" id="GO:0005604">
    <property type="term" value="C:basement membrane"/>
    <property type="evidence" value="ECO:0007669"/>
    <property type="project" value="TreeGrafter"/>
</dbReference>
<dbReference type="Ensembl" id="ENSSTUT00000062703.1">
    <property type="protein sequence ID" value="ENSSTUP00000059584.1"/>
    <property type="gene ID" value="ENSSTUG00000025659.1"/>
</dbReference>
<evidence type="ECO:0000313" key="9">
    <source>
        <dbReference type="Proteomes" id="UP000472277"/>
    </source>
</evidence>
<dbReference type="GO" id="GO:0007160">
    <property type="term" value="P:cell-matrix adhesion"/>
    <property type="evidence" value="ECO:0007669"/>
    <property type="project" value="TreeGrafter"/>
</dbReference>
<dbReference type="GO" id="GO:0005615">
    <property type="term" value="C:extracellular space"/>
    <property type="evidence" value="ECO:0007669"/>
    <property type="project" value="TreeGrafter"/>
</dbReference>
<evidence type="ECO:0000313" key="8">
    <source>
        <dbReference type="Ensembl" id="ENSSTUP00000059584.1"/>
    </source>
</evidence>
<comment type="caution">
    <text evidence="5">Lacks conserved residue(s) required for the propagation of feature annotation.</text>
</comment>
<accession>A0A674AJJ2</accession>
<organism evidence="8 9">
    <name type="scientific">Salmo trutta</name>
    <name type="common">Brown trout</name>
    <dbReference type="NCBI Taxonomy" id="8032"/>
    <lineage>
        <taxon>Eukaryota</taxon>
        <taxon>Metazoa</taxon>
        <taxon>Chordata</taxon>
        <taxon>Craniata</taxon>
        <taxon>Vertebrata</taxon>
        <taxon>Euteleostomi</taxon>
        <taxon>Actinopterygii</taxon>
        <taxon>Neopterygii</taxon>
        <taxon>Teleostei</taxon>
        <taxon>Protacanthopterygii</taxon>
        <taxon>Salmoniformes</taxon>
        <taxon>Salmonidae</taxon>
        <taxon>Salmoninae</taxon>
        <taxon>Salmo</taxon>
    </lineage>
</organism>
<dbReference type="CDD" id="cd00191">
    <property type="entry name" value="TY"/>
    <property type="match status" value="1"/>
</dbReference>
<comment type="subcellular location">
    <subcellularLocation>
        <location evidence="1">Secreted</location>
    </subcellularLocation>
</comment>
<sequence>MATLTIILLVSTVFALGDAMKRPKTPCERARDAVINGPPGVYVPTCDCQGEYTPEQHWGSTGSSWCVTRTGQKILGTETPPGTASVKCACRYTHSLNVHSLQLVLSVNICFCLIIVVLADERQWNQAVEKTLQKHWHYFDACLYSTMGVDSHSI</sequence>
<feature type="signal peptide" evidence="6">
    <location>
        <begin position="1"/>
        <end position="19"/>
    </location>
</feature>
<dbReference type="SUPFAM" id="SSF57610">
    <property type="entry name" value="Thyroglobulin type-1 domain"/>
    <property type="match status" value="1"/>
</dbReference>
<dbReference type="PROSITE" id="PS00484">
    <property type="entry name" value="THYROGLOBULIN_1_1"/>
    <property type="match status" value="1"/>
</dbReference>
<dbReference type="InterPro" id="IPR000716">
    <property type="entry name" value="Thyroglobulin_1"/>
</dbReference>
<dbReference type="InterPro" id="IPR051950">
    <property type="entry name" value="Dev_reg/Prot_inhib"/>
</dbReference>
<feature type="disulfide bond" evidence="5">
    <location>
        <begin position="27"/>
        <end position="46"/>
    </location>
</feature>
<evidence type="ECO:0000256" key="5">
    <source>
        <dbReference type="PROSITE-ProRule" id="PRU00500"/>
    </source>
</evidence>
<evidence type="ECO:0000259" key="7">
    <source>
        <dbReference type="PROSITE" id="PS51162"/>
    </source>
</evidence>
<feature type="domain" description="Thyroglobulin type-1" evidence="7">
    <location>
        <begin position="24"/>
        <end position="88"/>
    </location>
</feature>
<dbReference type="SMART" id="SM00211">
    <property type="entry name" value="TY"/>
    <property type="match status" value="1"/>
</dbReference>
<dbReference type="AlphaFoldDB" id="A0A674AJJ2"/>
<keyword evidence="3" id="KW-0677">Repeat</keyword>
<evidence type="ECO:0000256" key="2">
    <source>
        <dbReference type="ARBA" id="ARBA00022525"/>
    </source>
</evidence>
<feature type="chain" id="PRO_5044628056" description="Thyroglobulin type-1 domain-containing protein" evidence="6">
    <location>
        <begin position="20"/>
        <end position="154"/>
    </location>
</feature>
<dbReference type="GeneTree" id="ENSGT01060000248841"/>
<dbReference type="Proteomes" id="UP000472277">
    <property type="component" value="Chromosome 5"/>
</dbReference>
<dbReference type="InterPro" id="IPR036857">
    <property type="entry name" value="Thyroglobulin_1_sf"/>
</dbReference>
<keyword evidence="9" id="KW-1185">Reference proteome</keyword>